<accession>A0A558CU75</accession>
<evidence type="ECO:0000256" key="1">
    <source>
        <dbReference type="ARBA" id="ARBA00005250"/>
    </source>
</evidence>
<dbReference type="PANTHER" id="PTHR42951">
    <property type="entry name" value="METALLO-BETA-LACTAMASE DOMAIN-CONTAINING"/>
    <property type="match status" value="1"/>
</dbReference>
<dbReference type="GO" id="GO:0016787">
    <property type="term" value="F:hydrolase activity"/>
    <property type="evidence" value="ECO:0007669"/>
    <property type="project" value="UniProtKB-KW"/>
</dbReference>
<dbReference type="GO" id="GO:0017001">
    <property type="term" value="P:antibiotic catabolic process"/>
    <property type="evidence" value="ECO:0007669"/>
    <property type="project" value="UniProtKB-ARBA"/>
</dbReference>
<dbReference type="EMBL" id="VMRY01000071">
    <property type="protein sequence ID" value="TVT52295.1"/>
    <property type="molecule type" value="Genomic_DNA"/>
</dbReference>
<feature type="domain" description="Metallo-beta-lactamase" evidence="3">
    <location>
        <begin position="54"/>
        <end position="240"/>
    </location>
</feature>
<dbReference type="Gene3D" id="3.60.15.10">
    <property type="entry name" value="Ribonuclease Z/Hydroxyacylglutathione hydrolase-like"/>
    <property type="match status" value="1"/>
</dbReference>
<sequence>MLNRLKYVFALAFGLILSTTAAADAELTLQPVTSNVYAIVGSLGNRTAENSANNATFGFVVTEQGVVLIDAGGTYQGAKNIHAMIQSVTDKPVVTVINTGGQDHRWMGNGYFKSLGAELIACTKAVEDQKARTKDQLFMLNQLVGASGVDGTTPVYAEITFDQNMKKVIGGVTFEMHHAGAAHTPGDSFVWLPEQRVIFTGDIVYTERMLGILDHSHSKSWVKAFETLADYSPRHVIPGHGQATTLEKAKADTYGYLKFIREAVSAFMESGGDITDIAKIDQSRYSYLLNSASLSGRNAQRVYSELEWE</sequence>
<comment type="similarity">
    <text evidence="1">Belongs to the metallo-beta-lactamase superfamily. Class-B beta-lactamase family.</text>
</comment>
<name>A0A558CU75_9GAMM</name>
<dbReference type="AlphaFoldDB" id="A0A558CU75"/>
<evidence type="ECO:0000256" key="2">
    <source>
        <dbReference type="SAM" id="SignalP"/>
    </source>
</evidence>
<dbReference type="SMART" id="SM00849">
    <property type="entry name" value="Lactamase_B"/>
    <property type="match status" value="1"/>
</dbReference>
<dbReference type="InterPro" id="IPR001279">
    <property type="entry name" value="Metallo-B-lactamas"/>
</dbReference>
<dbReference type="SUPFAM" id="SSF56281">
    <property type="entry name" value="Metallo-hydrolase/oxidoreductase"/>
    <property type="match status" value="1"/>
</dbReference>
<dbReference type="Pfam" id="PF00753">
    <property type="entry name" value="Lactamase_B"/>
    <property type="match status" value="1"/>
</dbReference>
<reference evidence="4 5" key="1">
    <citation type="submission" date="2019-07" db="EMBL/GenBank/DDBJ databases">
        <title>The pathways for chlorine oxyanion respiration interact through the shared metabolite chlorate.</title>
        <authorList>
            <person name="Barnum T.P."/>
            <person name="Cheng Y."/>
            <person name="Hill K.A."/>
            <person name="Lucas L.N."/>
            <person name="Carlson H.K."/>
            <person name="Coates J.D."/>
        </authorList>
    </citation>
    <scope>NUCLEOTIDE SEQUENCE [LARGE SCALE GENOMIC DNA]</scope>
    <source>
        <strain evidence="4">BK-3</strain>
    </source>
</reference>
<keyword evidence="2" id="KW-0732">Signal</keyword>
<keyword evidence="4" id="KW-0378">Hydrolase</keyword>
<protein>
    <submittedName>
        <fullName evidence="4">MBL fold metallo-hydrolase</fullName>
    </submittedName>
</protein>
<dbReference type="InterPro" id="IPR036866">
    <property type="entry name" value="RibonucZ/Hydroxyglut_hydro"/>
</dbReference>
<dbReference type="PANTHER" id="PTHR42951:SF4">
    <property type="entry name" value="ACYL-COENZYME A THIOESTERASE MBLAC2"/>
    <property type="match status" value="1"/>
</dbReference>
<feature type="chain" id="PRO_5021885500" evidence="2">
    <location>
        <begin position="24"/>
        <end position="309"/>
    </location>
</feature>
<organism evidence="4 5">
    <name type="scientific">Sedimenticola thiotaurini</name>
    <dbReference type="NCBI Taxonomy" id="1543721"/>
    <lineage>
        <taxon>Bacteria</taxon>
        <taxon>Pseudomonadati</taxon>
        <taxon>Pseudomonadota</taxon>
        <taxon>Gammaproteobacteria</taxon>
        <taxon>Chromatiales</taxon>
        <taxon>Sedimenticolaceae</taxon>
        <taxon>Sedimenticola</taxon>
    </lineage>
</organism>
<evidence type="ECO:0000259" key="3">
    <source>
        <dbReference type="SMART" id="SM00849"/>
    </source>
</evidence>
<dbReference type="InterPro" id="IPR050855">
    <property type="entry name" value="NDM-1-like"/>
</dbReference>
<evidence type="ECO:0000313" key="4">
    <source>
        <dbReference type="EMBL" id="TVT52295.1"/>
    </source>
</evidence>
<feature type="signal peptide" evidence="2">
    <location>
        <begin position="1"/>
        <end position="23"/>
    </location>
</feature>
<proteinExistence type="inferred from homology"/>
<evidence type="ECO:0000313" key="5">
    <source>
        <dbReference type="Proteomes" id="UP000317355"/>
    </source>
</evidence>
<dbReference type="Proteomes" id="UP000317355">
    <property type="component" value="Unassembled WGS sequence"/>
</dbReference>
<dbReference type="CDD" id="cd16282">
    <property type="entry name" value="metallo-hydrolase-like_MBL-fold"/>
    <property type="match status" value="1"/>
</dbReference>
<gene>
    <name evidence="4" type="ORF">FHK82_13830</name>
</gene>
<comment type="caution">
    <text evidence="4">The sequence shown here is derived from an EMBL/GenBank/DDBJ whole genome shotgun (WGS) entry which is preliminary data.</text>
</comment>